<comment type="caution">
    <text evidence="1">The sequence shown here is derived from an EMBL/GenBank/DDBJ whole genome shotgun (WGS) entry which is preliminary data.</text>
</comment>
<name>A0A397VDV4_9GLOM</name>
<proteinExistence type="predicted"/>
<evidence type="ECO:0000313" key="2">
    <source>
        <dbReference type="Proteomes" id="UP000266673"/>
    </source>
</evidence>
<keyword evidence="2" id="KW-1185">Reference proteome</keyword>
<dbReference type="AlphaFoldDB" id="A0A397VDV4"/>
<organism evidence="1 2">
    <name type="scientific">Gigaspora rosea</name>
    <dbReference type="NCBI Taxonomy" id="44941"/>
    <lineage>
        <taxon>Eukaryota</taxon>
        <taxon>Fungi</taxon>
        <taxon>Fungi incertae sedis</taxon>
        <taxon>Mucoromycota</taxon>
        <taxon>Glomeromycotina</taxon>
        <taxon>Glomeromycetes</taxon>
        <taxon>Diversisporales</taxon>
        <taxon>Gigasporaceae</taxon>
        <taxon>Gigaspora</taxon>
    </lineage>
</organism>
<dbReference type="Proteomes" id="UP000266673">
    <property type="component" value="Unassembled WGS sequence"/>
</dbReference>
<accession>A0A397VDV4</accession>
<evidence type="ECO:0000313" key="1">
    <source>
        <dbReference type="EMBL" id="RIB20182.1"/>
    </source>
</evidence>
<protein>
    <submittedName>
        <fullName evidence="1">Uncharacterized protein</fullName>
    </submittedName>
</protein>
<dbReference type="EMBL" id="QKWP01000431">
    <property type="protein sequence ID" value="RIB20182.1"/>
    <property type="molecule type" value="Genomic_DNA"/>
</dbReference>
<gene>
    <name evidence="1" type="ORF">C2G38_2179903</name>
</gene>
<sequence length="120" mass="14172">MNNLKDIRLEPEIYIDRSDYPFLIWDGNKLQNESFKINTSIAKNADKLKILFIIFDENKKNIDLELNQKCISKIISTDENSRNIDLELHQKCEFKIITTDENGENIDPELHQEYESKIVL</sequence>
<reference evidence="1 2" key="1">
    <citation type="submission" date="2018-06" db="EMBL/GenBank/DDBJ databases">
        <title>Comparative genomics reveals the genomic features of Rhizophagus irregularis, R. cerebriforme, R. diaphanum and Gigaspora rosea, and their symbiotic lifestyle signature.</title>
        <authorList>
            <person name="Morin E."/>
            <person name="San Clemente H."/>
            <person name="Chen E.C.H."/>
            <person name="De La Providencia I."/>
            <person name="Hainaut M."/>
            <person name="Kuo A."/>
            <person name="Kohler A."/>
            <person name="Murat C."/>
            <person name="Tang N."/>
            <person name="Roy S."/>
            <person name="Loubradou J."/>
            <person name="Henrissat B."/>
            <person name="Grigoriev I.V."/>
            <person name="Corradi N."/>
            <person name="Roux C."/>
            <person name="Martin F.M."/>
        </authorList>
    </citation>
    <scope>NUCLEOTIDE SEQUENCE [LARGE SCALE GENOMIC DNA]</scope>
    <source>
        <strain evidence="1 2">DAOM 194757</strain>
    </source>
</reference>